<proteinExistence type="predicted"/>
<feature type="compositionally biased region" description="Pro residues" evidence="1">
    <location>
        <begin position="62"/>
        <end position="75"/>
    </location>
</feature>
<evidence type="ECO:0000256" key="2">
    <source>
        <dbReference type="SAM" id="Phobius"/>
    </source>
</evidence>
<name>A0A7K0C730_9ACTN</name>
<feature type="compositionally biased region" description="Low complexity" evidence="1">
    <location>
        <begin position="38"/>
        <end position="55"/>
    </location>
</feature>
<evidence type="ECO:0000256" key="1">
    <source>
        <dbReference type="SAM" id="MobiDB-lite"/>
    </source>
</evidence>
<dbReference type="RefSeq" id="WP_153541080.1">
    <property type="nucleotide sequence ID" value="NZ_WEGH01000006.1"/>
</dbReference>
<gene>
    <name evidence="3" type="ORF">ACRB68_73900</name>
</gene>
<dbReference type="EMBL" id="WEGH01000006">
    <property type="protein sequence ID" value="MQY09271.1"/>
    <property type="molecule type" value="Genomic_DNA"/>
</dbReference>
<reference evidence="3 4" key="1">
    <citation type="submission" date="2019-10" db="EMBL/GenBank/DDBJ databases">
        <title>Actinomadura rubteroloni sp. nov. and Actinomadura macrotermitis sp. nov., isolated from the gut of fungus growing-termite Macrotermes natalensis.</title>
        <authorList>
            <person name="Benndorf R."/>
            <person name="Martin K."/>
            <person name="Kuefner M."/>
            <person name="De Beer W."/>
            <person name="Kaster A.-K."/>
            <person name="Vollmers J."/>
            <person name="Poulsen M."/>
            <person name="Beemelmanns C."/>
        </authorList>
    </citation>
    <scope>NUCLEOTIDE SEQUENCE [LARGE SCALE GENOMIC DNA]</scope>
    <source>
        <strain evidence="3 4">RB68</strain>
    </source>
</reference>
<organism evidence="3 4">
    <name type="scientific">Actinomadura macrotermitis</name>
    <dbReference type="NCBI Taxonomy" id="2585200"/>
    <lineage>
        <taxon>Bacteria</taxon>
        <taxon>Bacillati</taxon>
        <taxon>Actinomycetota</taxon>
        <taxon>Actinomycetes</taxon>
        <taxon>Streptosporangiales</taxon>
        <taxon>Thermomonosporaceae</taxon>
        <taxon>Actinomadura</taxon>
    </lineage>
</organism>
<dbReference type="AlphaFoldDB" id="A0A7K0C730"/>
<protein>
    <submittedName>
        <fullName evidence="3">Uncharacterized protein</fullName>
    </submittedName>
</protein>
<accession>A0A7K0C730</accession>
<sequence>MSEALIGAVATIVAALIPVLMMRRKRQEPPPPPPQPTSPITFTPAPPRAGAEPAPAESPITYVPPPAPAPPARPAPPKREAEGGDAPAPLPLRPIEPRYQGLEGDMLDARFLADWQMNRKPGDHLHYEPEEEA</sequence>
<dbReference type="Proteomes" id="UP000487268">
    <property type="component" value="Unassembled WGS sequence"/>
</dbReference>
<feature type="transmembrane region" description="Helical" evidence="2">
    <location>
        <begin position="6"/>
        <end position="22"/>
    </location>
</feature>
<comment type="caution">
    <text evidence="3">The sequence shown here is derived from an EMBL/GenBank/DDBJ whole genome shotgun (WGS) entry which is preliminary data.</text>
</comment>
<keyword evidence="4" id="KW-1185">Reference proteome</keyword>
<evidence type="ECO:0000313" key="4">
    <source>
        <dbReference type="Proteomes" id="UP000487268"/>
    </source>
</evidence>
<keyword evidence="2" id="KW-1133">Transmembrane helix</keyword>
<keyword evidence="2" id="KW-0472">Membrane</keyword>
<feature type="region of interest" description="Disordered" evidence="1">
    <location>
        <begin position="24"/>
        <end position="101"/>
    </location>
</feature>
<evidence type="ECO:0000313" key="3">
    <source>
        <dbReference type="EMBL" id="MQY09271.1"/>
    </source>
</evidence>
<keyword evidence="2" id="KW-0812">Transmembrane</keyword>